<sequence>MPEKRNYGSGKAYGNTGSNNERFNRNELTNAQLEHGSSVDKTGENMINGDNLQNQSGE</sequence>
<feature type="region of interest" description="Disordered" evidence="1">
    <location>
        <begin position="1"/>
        <end position="58"/>
    </location>
</feature>
<gene>
    <name evidence="2" type="ORF">EV146_11488</name>
</gene>
<dbReference type="AlphaFoldDB" id="A0A4R2B1S9"/>
<feature type="compositionally biased region" description="Polar residues" evidence="1">
    <location>
        <begin position="48"/>
        <end position="58"/>
    </location>
</feature>
<protein>
    <submittedName>
        <fullName evidence="2">Uncharacterized protein</fullName>
    </submittedName>
</protein>
<feature type="compositionally biased region" description="Polar residues" evidence="1">
    <location>
        <begin position="15"/>
        <end position="32"/>
    </location>
</feature>
<dbReference type="Proteomes" id="UP000295689">
    <property type="component" value="Unassembled WGS sequence"/>
</dbReference>
<evidence type="ECO:0000256" key="1">
    <source>
        <dbReference type="SAM" id="MobiDB-lite"/>
    </source>
</evidence>
<proteinExistence type="predicted"/>
<evidence type="ECO:0000313" key="3">
    <source>
        <dbReference type="Proteomes" id="UP000295689"/>
    </source>
</evidence>
<keyword evidence="3" id="KW-1185">Reference proteome</keyword>
<comment type="caution">
    <text evidence="2">The sequence shown here is derived from an EMBL/GenBank/DDBJ whole genome shotgun (WGS) entry which is preliminary data.</text>
</comment>
<evidence type="ECO:0000313" key="2">
    <source>
        <dbReference type="EMBL" id="TCN20468.1"/>
    </source>
</evidence>
<dbReference type="EMBL" id="SLVV01000014">
    <property type="protein sequence ID" value="TCN20468.1"/>
    <property type="molecule type" value="Genomic_DNA"/>
</dbReference>
<reference evidence="2 3" key="1">
    <citation type="journal article" date="2015" name="Stand. Genomic Sci.">
        <title>Genomic Encyclopedia of Bacterial and Archaeal Type Strains, Phase III: the genomes of soil and plant-associated and newly described type strains.</title>
        <authorList>
            <person name="Whitman W.B."/>
            <person name="Woyke T."/>
            <person name="Klenk H.P."/>
            <person name="Zhou Y."/>
            <person name="Lilburn T.G."/>
            <person name="Beck B.J."/>
            <person name="De Vos P."/>
            <person name="Vandamme P."/>
            <person name="Eisen J.A."/>
            <person name="Garrity G."/>
            <person name="Hugenholtz P."/>
            <person name="Kyrpides N.C."/>
        </authorList>
    </citation>
    <scope>NUCLEOTIDE SEQUENCE [LARGE SCALE GENOMIC DNA]</scope>
    <source>
        <strain evidence="2 3">CV53</strain>
    </source>
</reference>
<organism evidence="2 3">
    <name type="scientific">Mesobacillus foraminis</name>
    <dbReference type="NCBI Taxonomy" id="279826"/>
    <lineage>
        <taxon>Bacteria</taxon>
        <taxon>Bacillati</taxon>
        <taxon>Bacillota</taxon>
        <taxon>Bacilli</taxon>
        <taxon>Bacillales</taxon>
        <taxon>Bacillaceae</taxon>
        <taxon>Mesobacillus</taxon>
    </lineage>
</organism>
<accession>A0A4R2B1S9</accession>
<name>A0A4R2B1S9_9BACI</name>
<dbReference type="RefSeq" id="WP_158287184.1">
    <property type="nucleotide sequence ID" value="NZ_JABUHM010000012.1"/>
</dbReference>